<keyword evidence="2" id="KW-1185">Reference proteome</keyword>
<name>A0A1G7MJH6_9RHOB</name>
<reference evidence="2" key="1">
    <citation type="submission" date="2016-10" db="EMBL/GenBank/DDBJ databases">
        <authorList>
            <person name="Varghese N."/>
            <person name="Submissions S."/>
        </authorList>
    </citation>
    <scope>NUCLEOTIDE SEQUENCE [LARGE SCALE GENOMIC DNA]</scope>
    <source>
        <strain evidence="2">DSM 10146</strain>
    </source>
</reference>
<dbReference type="RefSeq" id="WP_089964129.1">
    <property type="nucleotide sequence ID" value="NZ_FNAV01000036.1"/>
</dbReference>
<sequence>MPLDIRNFPLVWMNYDEAPDHDHDEDFAALEACFRRGAPFVILSDNAPTEDEDHDHSQEERKRTALWMKKHKAELRTLVRAMIVIEPSATKRLAFKTFGAVFSKFWGFPLKIAVTRKEAMDVAETLLSEGAGPATS</sequence>
<organism evidence="1 2">
    <name type="scientific">Salipiger thiooxidans</name>
    <dbReference type="NCBI Taxonomy" id="282683"/>
    <lineage>
        <taxon>Bacteria</taxon>
        <taxon>Pseudomonadati</taxon>
        <taxon>Pseudomonadota</taxon>
        <taxon>Alphaproteobacteria</taxon>
        <taxon>Rhodobacterales</taxon>
        <taxon>Roseobacteraceae</taxon>
        <taxon>Salipiger</taxon>
    </lineage>
</organism>
<proteinExistence type="predicted"/>
<accession>A0A1G7MJH6</accession>
<protein>
    <submittedName>
        <fullName evidence="1">Uncharacterized protein</fullName>
    </submittedName>
</protein>
<gene>
    <name evidence="1" type="ORF">SAMN04488105_13621</name>
</gene>
<dbReference type="STRING" id="282683.SAMN04488105_13621"/>
<dbReference type="OrthoDB" id="8905727at2"/>
<evidence type="ECO:0000313" key="2">
    <source>
        <dbReference type="Proteomes" id="UP000198994"/>
    </source>
</evidence>
<evidence type="ECO:0000313" key="1">
    <source>
        <dbReference type="EMBL" id="SDF61766.1"/>
    </source>
</evidence>
<dbReference type="Proteomes" id="UP000198994">
    <property type="component" value="Unassembled WGS sequence"/>
</dbReference>
<dbReference type="AlphaFoldDB" id="A0A1G7MJH6"/>
<dbReference type="EMBL" id="FNAV01000036">
    <property type="protein sequence ID" value="SDF61766.1"/>
    <property type="molecule type" value="Genomic_DNA"/>
</dbReference>